<feature type="signal peptide" evidence="1">
    <location>
        <begin position="1"/>
        <end position="22"/>
    </location>
</feature>
<reference evidence="2 3" key="1">
    <citation type="submission" date="2018-04" db="EMBL/GenBank/DDBJ databases">
        <title>Chitinophaga fuyangensis sp. nov., isolated from soil in a chemical factory.</title>
        <authorList>
            <person name="Chen K."/>
        </authorList>
    </citation>
    <scope>NUCLEOTIDE SEQUENCE [LARGE SCALE GENOMIC DNA]</scope>
    <source>
        <strain evidence="2 3">LY-1</strain>
    </source>
</reference>
<evidence type="ECO:0008006" key="4">
    <source>
        <dbReference type="Google" id="ProtNLM"/>
    </source>
</evidence>
<accession>A0A2T7BG49</accession>
<feature type="chain" id="PRO_5015432598" description="DUF4292 domain-containing protein" evidence="1">
    <location>
        <begin position="23"/>
        <end position="262"/>
    </location>
</feature>
<dbReference type="AlphaFoldDB" id="A0A2T7BG49"/>
<gene>
    <name evidence="2" type="ORF">DCC81_13130</name>
</gene>
<organism evidence="2 3">
    <name type="scientific">Chitinophaga parva</name>
    <dbReference type="NCBI Taxonomy" id="2169414"/>
    <lineage>
        <taxon>Bacteria</taxon>
        <taxon>Pseudomonadati</taxon>
        <taxon>Bacteroidota</taxon>
        <taxon>Chitinophagia</taxon>
        <taxon>Chitinophagales</taxon>
        <taxon>Chitinophagaceae</taxon>
        <taxon>Chitinophaga</taxon>
    </lineage>
</organism>
<evidence type="ECO:0000313" key="3">
    <source>
        <dbReference type="Proteomes" id="UP000244450"/>
    </source>
</evidence>
<dbReference type="EMBL" id="QCYK01000002">
    <property type="protein sequence ID" value="PUZ25244.1"/>
    <property type="molecule type" value="Genomic_DNA"/>
</dbReference>
<dbReference type="RefSeq" id="WP_108687082.1">
    <property type="nucleotide sequence ID" value="NZ_QCYK01000002.1"/>
</dbReference>
<name>A0A2T7BG49_9BACT</name>
<protein>
    <recommendedName>
        <fullName evidence="4">DUF4292 domain-containing protein</fullName>
    </recommendedName>
</protein>
<sequence length="262" mass="28887">MRYNLGLILPLLFILAACSQQPARTSASTDTYFDKDSNFLPVPAGGNVQVNIGSLDKEEQLVTIKANIAGQQNEKVFSVPVSNAMDTAELYKFVWDTATSCYIAVMKKNMQPRYFHASIKEGDLKILQVGTPPMRISDYADRLYAADSIGRKMVKSLRRRVQSGSVLEDLVIETKQVQPDHVVMTVAYGAVSKTDTLLVPHTLNAGVLGTDKPEEVSYGVLQDGRFVPLYNIQVDAGQLRLKQINKFNGASATDRTEPVQSK</sequence>
<dbReference type="Proteomes" id="UP000244450">
    <property type="component" value="Unassembled WGS sequence"/>
</dbReference>
<comment type="caution">
    <text evidence="2">The sequence shown here is derived from an EMBL/GenBank/DDBJ whole genome shotgun (WGS) entry which is preliminary data.</text>
</comment>
<dbReference type="PROSITE" id="PS51257">
    <property type="entry name" value="PROKAR_LIPOPROTEIN"/>
    <property type="match status" value="1"/>
</dbReference>
<keyword evidence="1" id="KW-0732">Signal</keyword>
<evidence type="ECO:0000313" key="2">
    <source>
        <dbReference type="EMBL" id="PUZ25244.1"/>
    </source>
</evidence>
<keyword evidence="3" id="KW-1185">Reference proteome</keyword>
<evidence type="ECO:0000256" key="1">
    <source>
        <dbReference type="SAM" id="SignalP"/>
    </source>
</evidence>
<proteinExistence type="predicted"/>
<dbReference type="OrthoDB" id="646289at2"/>